<feature type="compositionally biased region" description="Low complexity" evidence="3">
    <location>
        <begin position="138"/>
        <end position="151"/>
    </location>
</feature>
<dbReference type="SUPFAM" id="SSF55729">
    <property type="entry name" value="Acyl-CoA N-acyltransferases (Nat)"/>
    <property type="match status" value="1"/>
</dbReference>
<comment type="caution">
    <text evidence="5">The sequence shown here is derived from an EMBL/GenBank/DDBJ whole genome shotgun (WGS) entry which is preliminary data.</text>
</comment>
<dbReference type="AlphaFoldDB" id="A0A939EEC6"/>
<dbReference type="Gene3D" id="3.40.630.30">
    <property type="match status" value="1"/>
</dbReference>
<keyword evidence="1" id="KW-0808">Transferase</keyword>
<protein>
    <submittedName>
        <fullName evidence="5">GNAT family N-acetyltransferase</fullName>
    </submittedName>
</protein>
<dbReference type="EMBL" id="JAEKJZ010000002">
    <property type="protein sequence ID" value="MBN9671585.1"/>
    <property type="molecule type" value="Genomic_DNA"/>
</dbReference>
<organism evidence="5 6">
    <name type="scientific">Roseibium aggregatum</name>
    <dbReference type="NCBI Taxonomy" id="187304"/>
    <lineage>
        <taxon>Bacteria</taxon>
        <taxon>Pseudomonadati</taxon>
        <taxon>Pseudomonadota</taxon>
        <taxon>Alphaproteobacteria</taxon>
        <taxon>Hyphomicrobiales</taxon>
        <taxon>Stappiaceae</taxon>
        <taxon>Roseibium</taxon>
    </lineage>
</organism>
<feature type="region of interest" description="Disordered" evidence="3">
    <location>
        <begin position="138"/>
        <end position="167"/>
    </location>
</feature>
<evidence type="ECO:0000313" key="6">
    <source>
        <dbReference type="Proteomes" id="UP000664096"/>
    </source>
</evidence>
<dbReference type="InterPro" id="IPR000182">
    <property type="entry name" value="GNAT_dom"/>
</dbReference>
<gene>
    <name evidence="5" type="ORF">JF539_14645</name>
</gene>
<evidence type="ECO:0000256" key="3">
    <source>
        <dbReference type="SAM" id="MobiDB-lite"/>
    </source>
</evidence>
<accession>A0A939EEC6</accession>
<evidence type="ECO:0000256" key="1">
    <source>
        <dbReference type="ARBA" id="ARBA00022679"/>
    </source>
</evidence>
<name>A0A939EEC6_9HYPH</name>
<keyword evidence="2" id="KW-0012">Acyltransferase</keyword>
<dbReference type="RefSeq" id="WP_207141403.1">
    <property type="nucleotide sequence ID" value="NZ_JAEKJZ010000002.1"/>
</dbReference>
<feature type="domain" description="N-acetyltransferase" evidence="4">
    <location>
        <begin position="5"/>
        <end position="157"/>
    </location>
</feature>
<dbReference type="CDD" id="cd04301">
    <property type="entry name" value="NAT_SF"/>
    <property type="match status" value="1"/>
</dbReference>
<dbReference type="Pfam" id="PF00583">
    <property type="entry name" value="Acetyltransf_1"/>
    <property type="match status" value="1"/>
</dbReference>
<sequence>MAAGYFIRPAKLEDIGALTDLCMRSKQSNGYDDDFMAQCAEELRVRESWVLEDDFWLAETEGGKVVGCIRLSEDLSAGTGELETCFVDPHWQGARIGRTLFGRLHETARRHGLKRIGLDADPHAEAFYARMGFTTVGRSPSGSIPGRSLPRMELDLSPEDGMERQDT</sequence>
<reference evidence="5" key="1">
    <citation type="submission" date="2020-12" db="EMBL/GenBank/DDBJ databases">
        <title>Oil enriched cultivation method for isolating marine PHA-producing bacteria.</title>
        <authorList>
            <person name="Zheng W."/>
            <person name="Yu S."/>
            <person name="Huang Y."/>
        </authorList>
    </citation>
    <scope>NUCLEOTIDE SEQUENCE</scope>
    <source>
        <strain evidence="5">SY-2-12</strain>
    </source>
</reference>
<dbReference type="InterPro" id="IPR016181">
    <property type="entry name" value="Acyl_CoA_acyltransferase"/>
</dbReference>
<evidence type="ECO:0000259" key="4">
    <source>
        <dbReference type="PROSITE" id="PS51186"/>
    </source>
</evidence>
<evidence type="ECO:0000256" key="2">
    <source>
        <dbReference type="ARBA" id="ARBA00023315"/>
    </source>
</evidence>
<proteinExistence type="predicted"/>
<dbReference type="InterPro" id="IPR050832">
    <property type="entry name" value="Bact_Acetyltransf"/>
</dbReference>
<dbReference type="GO" id="GO:0016747">
    <property type="term" value="F:acyltransferase activity, transferring groups other than amino-acyl groups"/>
    <property type="evidence" value="ECO:0007669"/>
    <property type="project" value="InterPro"/>
</dbReference>
<dbReference type="PANTHER" id="PTHR43877">
    <property type="entry name" value="AMINOALKYLPHOSPHONATE N-ACETYLTRANSFERASE-RELATED-RELATED"/>
    <property type="match status" value="1"/>
</dbReference>
<dbReference type="PANTHER" id="PTHR43877:SF2">
    <property type="entry name" value="AMINOALKYLPHOSPHONATE N-ACETYLTRANSFERASE-RELATED"/>
    <property type="match status" value="1"/>
</dbReference>
<dbReference type="Proteomes" id="UP000664096">
    <property type="component" value="Unassembled WGS sequence"/>
</dbReference>
<dbReference type="PROSITE" id="PS51186">
    <property type="entry name" value="GNAT"/>
    <property type="match status" value="1"/>
</dbReference>
<evidence type="ECO:0000313" key="5">
    <source>
        <dbReference type="EMBL" id="MBN9671585.1"/>
    </source>
</evidence>